<dbReference type="Pfam" id="PF13356">
    <property type="entry name" value="Arm-DNA-bind_3"/>
    <property type="match status" value="1"/>
</dbReference>
<dbReference type="InterPro" id="IPR013762">
    <property type="entry name" value="Integrase-like_cat_sf"/>
</dbReference>
<name>A0A841GF74_9GAMM</name>
<dbReference type="PANTHER" id="PTHR30629:SF2">
    <property type="entry name" value="PROPHAGE INTEGRASE INTS-RELATED"/>
    <property type="match status" value="1"/>
</dbReference>
<evidence type="ECO:0000256" key="4">
    <source>
        <dbReference type="ARBA" id="ARBA00023172"/>
    </source>
</evidence>
<evidence type="ECO:0000313" key="7">
    <source>
        <dbReference type="Proteomes" id="UP000585721"/>
    </source>
</evidence>
<keyword evidence="4" id="KW-0233">DNA recombination</keyword>
<evidence type="ECO:0000256" key="3">
    <source>
        <dbReference type="ARBA" id="ARBA00023125"/>
    </source>
</evidence>
<dbReference type="Gene3D" id="1.10.150.130">
    <property type="match status" value="1"/>
</dbReference>
<dbReference type="GO" id="GO:0015074">
    <property type="term" value="P:DNA integration"/>
    <property type="evidence" value="ECO:0007669"/>
    <property type="project" value="UniProtKB-KW"/>
</dbReference>
<dbReference type="SUPFAM" id="SSF56349">
    <property type="entry name" value="DNA breaking-rejoining enzymes"/>
    <property type="match status" value="1"/>
</dbReference>
<keyword evidence="7" id="KW-1185">Reference proteome</keyword>
<dbReference type="Proteomes" id="UP000585721">
    <property type="component" value="Unassembled WGS sequence"/>
</dbReference>
<evidence type="ECO:0000256" key="1">
    <source>
        <dbReference type="ARBA" id="ARBA00008857"/>
    </source>
</evidence>
<gene>
    <name evidence="6" type="ORF">HNR75_001158</name>
</gene>
<sequence length="427" mass="49267">MLTMNEIKGLKPKERQYEVFEDSREKGTGRLGITVGTSGSKTFIFRFFWEGKRQFMQLGKFPEMSLSTARDLAKFYGGQLKSGHNPKIELAHEKLARERVEQQEAEKGSIKQLIDSYIWKMKADGKRTHADVLRRLEKDVYPVIPSATKAKDVTPLDIKQILTNMIQRGAVVQSNRVRSYLHAAYQYGLTADLDPMNNRQEVIFGLTVNPVSVVPRQASAEKVGENWLSKQDLCRLMESFSEAKKVGWMIGQFLKLCVYTGGQRPYELSVSEWQCVNWDEKTLLIIADISKNKREHLIPLTDSALHILSELKQRNTANSKYIFPQRGGLKPLRTDSFSQAISYYREQYPDFPFFIGRDIRRTCKTLMGELGISKELRDRIQNHAFQDVSTKHYDRYSYLPEKRRALEAWEVRLNETDTSSNVISFAL</sequence>
<keyword evidence="2" id="KW-0229">DNA integration</keyword>
<protein>
    <submittedName>
        <fullName evidence="6">Integrase</fullName>
    </submittedName>
</protein>
<dbReference type="GO" id="GO:0006310">
    <property type="term" value="P:DNA recombination"/>
    <property type="evidence" value="ECO:0007669"/>
    <property type="project" value="UniProtKB-KW"/>
</dbReference>
<feature type="domain" description="Tyr recombinase" evidence="5">
    <location>
        <begin position="223"/>
        <end position="407"/>
    </location>
</feature>
<comment type="caution">
    <text evidence="6">The sequence shown here is derived from an EMBL/GenBank/DDBJ whole genome shotgun (WGS) entry which is preliminary data.</text>
</comment>
<dbReference type="InterPro" id="IPR025166">
    <property type="entry name" value="Integrase_DNA_bind_dom"/>
</dbReference>
<dbReference type="PANTHER" id="PTHR30629">
    <property type="entry name" value="PROPHAGE INTEGRASE"/>
    <property type="match status" value="1"/>
</dbReference>
<evidence type="ECO:0000259" key="5">
    <source>
        <dbReference type="PROSITE" id="PS51898"/>
    </source>
</evidence>
<evidence type="ECO:0000313" key="6">
    <source>
        <dbReference type="EMBL" id="MBB6055276.1"/>
    </source>
</evidence>
<dbReference type="PROSITE" id="PS51898">
    <property type="entry name" value="TYR_RECOMBINASE"/>
    <property type="match status" value="1"/>
</dbReference>
<organism evidence="6 7">
    <name type="scientific">Tolumonas osonensis</name>
    <dbReference type="NCBI Taxonomy" id="675874"/>
    <lineage>
        <taxon>Bacteria</taxon>
        <taxon>Pseudomonadati</taxon>
        <taxon>Pseudomonadota</taxon>
        <taxon>Gammaproteobacteria</taxon>
        <taxon>Aeromonadales</taxon>
        <taxon>Aeromonadaceae</taxon>
        <taxon>Tolumonas</taxon>
    </lineage>
</organism>
<evidence type="ECO:0000256" key="2">
    <source>
        <dbReference type="ARBA" id="ARBA00022908"/>
    </source>
</evidence>
<reference evidence="6 7" key="1">
    <citation type="submission" date="2020-08" db="EMBL/GenBank/DDBJ databases">
        <title>Genomic Encyclopedia of Type Strains, Phase IV (KMG-IV): sequencing the most valuable type-strain genomes for metagenomic binning, comparative biology and taxonomic classification.</title>
        <authorList>
            <person name="Goeker M."/>
        </authorList>
    </citation>
    <scope>NUCLEOTIDE SEQUENCE [LARGE SCALE GENOMIC DNA]</scope>
    <source>
        <strain evidence="6 7">DSM 22975</strain>
    </source>
</reference>
<dbReference type="InterPro" id="IPR011010">
    <property type="entry name" value="DNA_brk_join_enz"/>
</dbReference>
<dbReference type="Pfam" id="PF22022">
    <property type="entry name" value="Phage_int_M"/>
    <property type="match status" value="1"/>
</dbReference>
<dbReference type="RefSeq" id="WP_188026043.1">
    <property type="nucleotide sequence ID" value="NZ_JACHGR010000003.1"/>
</dbReference>
<proteinExistence type="inferred from homology"/>
<dbReference type="InterPro" id="IPR050808">
    <property type="entry name" value="Phage_Integrase"/>
</dbReference>
<dbReference type="Gene3D" id="3.30.160.390">
    <property type="entry name" value="Integrase, DNA-binding domain"/>
    <property type="match status" value="1"/>
</dbReference>
<dbReference type="GO" id="GO:0003677">
    <property type="term" value="F:DNA binding"/>
    <property type="evidence" value="ECO:0007669"/>
    <property type="project" value="UniProtKB-KW"/>
</dbReference>
<dbReference type="InterPro" id="IPR002104">
    <property type="entry name" value="Integrase_catalytic"/>
</dbReference>
<dbReference type="Pfam" id="PF00589">
    <property type="entry name" value="Phage_integrase"/>
    <property type="match status" value="1"/>
</dbReference>
<dbReference type="InterPro" id="IPR038488">
    <property type="entry name" value="Integrase_DNA-bd_sf"/>
</dbReference>
<dbReference type="Gene3D" id="1.10.443.10">
    <property type="entry name" value="Intergrase catalytic core"/>
    <property type="match status" value="1"/>
</dbReference>
<dbReference type="AlphaFoldDB" id="A0A841GF74"/>
<dbReference type="CDD" id="cd00801">
    <property type="entry name" value="INT_P4_C"/>
    <property type="match status" value="1"/>
</dbReference>
<keyword evidence="3" id="KW-0238">DNA-binding</keyword>
<accession>A0A841GF74</accession>
<dbReference type="InterPro" id="IPR053876">
    <property type="entry name" value="Phage_int_M"/>
</dbReference>
<dbReference type="InterPro" id="IPR010998">
    <property type="entry name" value="Integrase_recombinase_N"/>
</dbReference>
<dbReference type="EMBL" id="JACHGR010000003">
    <property type="protein sequence ID" value="MBB6055276.1"/>
    <property type="molecule type" value="Genomic_DNA"/>
</dbReference>
<comment type="similarity">
    <text evidence="1">Belongs to the 'phage' integrase family.</text>
</comment>